<evidence type="ECO:0000313" key="2">
    <source>
        <dbReference type="EMBL" id="PWA44896.1"/>
    </source>
</evidence>
<keyword evidence="1" id="KW-1133">Transmembrane helix</keyword>
<feature type="transmembrane region" description="Helical" evidence="1">
    <location>
        <begin position="109"/>
        <end position="136"/>
    </location>
</feature>
<feature type="transmembrane region" description="Helical" evidence="1">
    <location>
        <begin position="220"/>
        <end position="236"/>
    </location>
</feature>
<feature type="transmembrane region" description="Helical" evidence="1">
    <location>
        <begin position="66"/>
        <end position="88"/>
    </location>
</feature>
<dbReference type="EMBL" id="PKPP01011048">
    <property type="protein sequence ID" value="PWA44896.1"/>
    <property type="molecule type" value="Genomic_DNA"/>
</dbReference>
<proteinExistence type="predicted"/>
<keyword evidence="1" id="KW-0812">Transmembrane</keyword>
<dbReference type="PANTHER" id="PTHR33133">
    <property type="entry name" value="OS08G0107100 PROTEIN-RELATED"/>
    <property type="match status" value="1"/>
</dbReference>
<evidence type="ECO:0000256" key="1">
    <source>
        <dbReference type="SAM" id="Phobius"/>
    </source>
</evidence>
<protein>
    <submittedName>
        <fullName evidence="2">Uncharacterized protein</fullName>
    </submittedName>
</protein>
<comment type="caution">
    <text evidence="2">The sequence shown here is derived from an EMBL/GenBank/DDBJ whole genome shotgun (WGS) entry which is preliminary data.</text>
</comment>
<feature type="transmembrane region" description="Helical" evidence="1">
    <location>
        <begin position="148"/>
        <end position="169"/>
    </location>
</feature>
<dbReference type="PANTHER" id="PTHR33133:SF7">
    <property type="entry name" value="F26K24.10 PROTEIN-RELATED"/>
    <property type="match status" value="1"/>
</dbReference>
<sequence>MSLLPSSFTTTTLLSLTQSQSSTRTHSTSSPSLFSSSHSPTLFQLLIFSTDDVTTILQTLTTFKTLTALIAVIISTVTGVATITYTAHRTMRRRPVTFTSTFKSLSSSFTPLLSTFVAGLINLTLISFIIGTLLGLGFHFGKIRVSCYLAVVSLLFVVTSGLAPPFAVLESKYGFESLRESLKNQSAGLWLCFFWLVTFTIYVIGTILRSCAFVKNKDSVPSGVAMLVLCNMYLLVSLHMVQYVVATVVLCVIACKAARGGDVVVNTRMRVSSEDRMVHMLGWFTHVITISLLIMLISALCLA</sequence>
<gene>
    <name evidence="2" type="ORF">CTI12_AA522580</name>
</gene>
<organism evidence="2 3">
    <name type="scientific">Artemisia annua</name>
    <name type="common">Sweet wormwood</name>
    <dbReference type="NCBI Taxonomy" id="35608"/>
    <lineage>
        <taxon>Eukaryota</taxon>
        <taxon>Viridiplantae</taxon>
        <taxon>Streptophyta</taxon>
        <taxon>Embryophyta</taxon>
        <taxon>Tracheophyta</taxon>
        <taxon>Spermatophyta</taxon>
        <taxon>Magnoliopsida</taxon>
        <taxon>eudicotyledons</taxon>
        <taxon>Gunneridae</taxon>
        <taxon>Pentapetalae</taxon>
        <taxon>asterids</taxon>
        <taxon>campanulids</taxon>
        <taxon>Asterales</taxon>
        <taxon>Asteraceae</taxon>
        <taxon>Asteroideae</taxon>
        <taxon>Anthemideae</taxon>
        <taxon>Artemisiinae</taxon>
        <taxon>Artemisia</taxon>
    </lineage>
</organism>
<feature type="transmembrane region" description="Helical" evidence="1">
    <location>
        <begin position="189"/>
        <end position="208"/>
    </location>
</feature>
<evidence type="ECO:0000313" key="3">
    <source>
        <dbReference type="Proteomes" id="UP000245207"/>
    </source>
</evidence>
<accession>A0A2U1L7C3</accession>
<reference evidence="2 3" key="1">
    <citation type="journal article" date="2018" name="Mol. Plant">
        <title>The genome of Artemisia annua provides insight into the evolution of Asteraceae family and artemisinin biosynthesis.</title>
        <authorList>
            <person name="Shen Q."/>
            <person name="Zhang L."/>
            <person name="Liao Z."/>
            <person name="Wang S."/>
            <person name="Yan T."/>
            <person name="Shi P."/>
            <person name="Liu M."/>
            <person name="Fu X."/>
            <person name="Pan Q."/>
            <person name="Wang Y."/>
            <person name="Lv Z."/>
            <person name="Lu X."/>
            <person name="Zhang F."/>
            <person name="Jiang W."/>
            <person name="Ma Y."/>
            <person name="Chen M."/>
            <person name="Hao X."/>
            <person name="Li L."/>
            <person name="Tang Y."/>
            <person name="Lv G."/>
            <person name="Zhou Y."/>
            <person name="Sun X."/>
            <person name="Brodelius P.E."/>
            <person name="Rose J.K.C."/>
            <person name="Tang K."/>
        </authorList>
    </citation>
    <scope>NUCLEOTIDE SEQUENCE [LARGE SCALE GENOMIC DNA]</scope>
    <source>
        <strain evidence="3">cv. Huhao1</strain>
        <tissue evidence="2">Leaf</tissue>
    </source>
</reference>
<feature type="transmembrane region" description="Helical" evidence="1">
    <location>
        <begin position="281"/>
        <end position="302"/>
    </location>
</feature>
<dbReference type="Proteomes" id="UP000245207">
    <property type="component" value="Unassembled WGS sequence"/>
</dbReference>
<dbReference type="AlphaFoldDB" id="A0A2U1L7C3"/>
<name>A0A2U1L7C3_ARTAN</name>
<keyword evidence="3" id="KW-1185">Reference proteome</keyword>
<keyword evidence="1" id="KW-0472">Membrane</keyword>